<accession>A0A4Z2I7L9</accession>
<proteinExistence type="predicted"/>
<sequence length="188" mass="20470">MSPVNAENRASGLLVGAQAKCCSLPERETGSLRVPSALLSSVGAPGPRPPTRICGERNFIYMLSLHFGLQGQLGVFPLELGVSLFHRFTVLPLALDASQKHRLLFETSRQLHSAHRLRLTQQELLAVLQSPHDFLCTTQRSTGTRVSATRPVPFEIMKSSQCLRAQFPVQLLTVLLSACSAVGLAVSR</sequence>
<dbReference type="EMBL" id="SRLO01000119">
    <property type="protein sequence ID" value="TNN73948.1"/>
    <property type="molecule type" value="Genomic_DNA"/>
</dbReference>
<name>A0A4Z2I7L9_9TELE</name>
<organism evidence="1 2">
    <name type="scientific">Liparis tanakae</name>
    <name type="common">Tanaka's snailfish</name>
    <dbReference type="NCBI Taxonomy" id="230148"/>
    <lineage>
        <taxon>Eukaryota</taxon>
        <taxon>Metazoa</taxon>
        <taxon>Chordata</taxon>
        <taxon>Craniata</taxon>
        <taxon>Vertebrata</taxon>
        <taxon>Euteleostomi</taxon>
        <taxon>Actinopterygii</taxon>
        <taxon>Neopterygii</taxon>
        <taxon>Teleostei</taxon>
        <taxon>Neoteleostei</taxon>
        <taxon>Acanthomorphata</taxon>
        <taxon>Eupercaria</taxon>
        <taxon>Perciformes</taxon>
        <taxon>Cottioidei</taxon>
        <taxon>Cottales</taxon>
        <taxon>Liparidae</taxon>
        <taxon>Liparis</taxon>
    </lineage>
</organism>
<reference evidence="1 2" key="1">
    <citation type="submission" date="2019-03" db="EMBL/GenBank/DDBJ databases">
        <title>First draft genome of Liparis tanakae, snailfish: a comprehensive survey of snailfish specific genes.</title>
        <authorList>
            <person name="Kim W."/>
            <person name="Song I."/>
            <person name="Jeong J.-H."/>
            <person name="Kim D."/>
            <person name="Kim S."/>
            <person name="Ryu S."/>
            <person name="Song J.Y."/>
            <person name="Lee S.K."/>
        </authorList>
    </citation>
    <scope>NUCLEOTIDE SEQUENCE [LARGE SCALE GENOMIC DNA]</scope>
    <source>
        <tissue evidence="1">Muscle</tissue>
    </source>
</reference>
<protein>
    <submittedName>
        <fullName evidence="1">Uncharacterized protein</fullName>
    </submittedName>
</protein>
<dbReference type="AlphaFoldDB" id="A0A4Z2I7L9"/>
<evidence type="ECO:0000313" key="2">
    <source>
        <dbReference type="Proteomes" id="UP000314294"/>
    </source>
</evidence>
<dbReference type="Proteomes" id="UP000314294">
    <property type="component" value="Unassembled WGS sequence"/>
</dbReference>
<comment type="caution">
    <text evidence="1">The sequence shown here is derived from an EMBL/GenBank/DDBJ whole genome shotgun (WGS) entry which is preliminary data.</text>
</comment>
<evidence type="ECO:0000313" key="1">
    <source>
        <dbReference type="EMBL" id="TNN73948.1"/>
    </source>
</evidence>
<keyword evidence="2" id="KW-1185">Reference proteome</keyword>
<gene>
    <name evidence="1" type="ORF">EYF80_015768</name>
</gene>